<evidence type="ECO:0000313" key="2">
    <source>
        <dbReference type="EMBL" id="RDU69813.1"/>
    </source>
</evidence>
<dbReference type="InterPro" id="IPR014710">
    <property type="entry name" value="RmlC-like_jellyroll"/>
</dbReference>
<evidence type="ECO:0000313" key="3">
    <source>
        <dbReference type="Proteomes" id="UP000257045"/>
    </source>
</evidence>
<reference evidence="2 3" key="1">
    <citation type="submission" date="2018-04" db="EMBL/GenBank/DDBJ databases">
        <title>Novel Campyloabacter and Helicobacter Species and Strains.</title>
        <authorList>
            <person name="Mannion A.J."/>
            <person name="Shen Z."/>
            <person name="Fox J.G."/>
        </authorList>
    </citation>
    <scope>NUCLEOTIDE SEQUENCE [LARGE SCALE GENOMIC DNA]</scope>
    <source>
        <strain evidence="2 3">MIT 04-9366</strain>
    </source>
</reference>
<organism evidence="2 3">
    <name type="scientific">Helicobacter brantae</name>
    <dbReference type="NCBI Taxonomy" id="375927"/>
    <lineage>
        <taxon>Bacteria</taxon>
        <taxon>Pseudomonadati</taxon>
        <taxon>Campylobacterota</taxon>
        <taxon>Epsilonproteobacteria</taxon>
        <taxon>Campylobacterales</taxon>
        <taxon>Helicobacteraceae</taxon>
        <taxon>Helicobacter</taxon>
    </lineage>
</organism>
<dbReference type="OrthoDB" id="997205at2"/>
<accession>A0A3D8IXM5</accession>
<gene>
    <name evidence="2" type="ORF">CQA58_06645</name>
</gene>
<keyword evidence="3" id="KW-1185">Reference proteome</keyword>
<dbReference type="Gene3D" id="2.60.120.10">
    <property type="entry name" value="Jelly Rolls"/>
    <property type="match status" value="1"/>
</dbReference>
<comment type="caution">
    <text evidence="2">The sequence shown here is derived from an EMBL/GenBank/DDBJ whole genome shotgun (WGS) entry which is preliminary data.</text>
</comment>
<name>A0A3D8IXM5_9HELI</name>
<proteinExistence type="predicted"/>
<dbReference type="Proteomes" id="UP000257045">
    <property type="component" value="Unassembled WGS sequence"/>
</dbReference>
<dbReference type="EMBL" id="NXLV01000013">
    <property type="protein sequence ID" value="RDU69813.1"/>
    <property type="molecule type" value="Genomic_DNA"/>
</dbReference>
<feature type="domain" description="Cupin type-2" evidence="1">
    <location>
        <begin position="31"/>
        <end position="94"/>
    </location>
</feature>
<dbReference type="RefSeq" id="WP_115569941.1">
    <property type="nucleotide sequence ID" value="NZ_NXLV01000013.1"/>
</dbReference>
<sequence length="98" mass="11121">MQIKKWNEADFSQEKTIEVMFEYEGSKEIKITLAQGGKLEDHKAPKQIGVQVLSGKIRFGVGGEFFEMNELDSIFLEQGVVHSLEALSNSIVRLSLYR</sequence>
<dbReference type="AlphaFoldDB" id="A0A3D8IXM5"/>
<protein>
    <submittedName>
        <fullName evidence="2">Cupin</fullName>
    </submittedName>
</protein>
<dbReference type="SUPFAM" id="SSF51182">
    <property type="entry name" value="RmlC-like cupins"/>
    <property type="match status" value="1"/>
</dbReference>
<dbReference type="InterPro" id="IPR013096">
    <property type="entry name" value="Cupin_2"/>
</dbReference>
<evidence type="ECO:0000259" key="1">
    <source>
        <dbReference type="Pfam" id="PF07883"/>
    </source>
</evidence>
<dbReference type="Pfam" id="PF07883">
    <property type="entry name" value="Cupin_2"/>
    <property type="match status" value="1"/>
</dbReference>
<dbReference type="InterPro" id="IPR011051">
    <property type="entry name" value="RmlC_Cupin_sf"/>
</dbReference>